<organism evidence="7 8">
    <name type="scientific">Chrysosporum bergii ANA360D</name>
    <dbReference type="NCBI Taxonomy" id="617107"/>
    <lineage>
        <taxon>Bacteria</taxon>
        <taxon>Bacillati</taxon>
        <taxon>Cyanobacteriota</taxon>
        <taxon>Cyanophyceae</taxon>
        <taxon>Nostocales</taxon>
        <taxon>Nodulariaceae</taxon>
        <taxon>Chrysosporum</taxon>
    </lineage>
</organism>
<feature type="coiled-coil region" evidence="6">
    <location>
        <begin position="106"/>
        <end position="133"/>
    </location>
</feature>
<dbReference type="InterPro" id="IPR022275">
    <property type="entry name" value="NHPM_bacteriocin_SS_HylD"/>
</dbReference>
<feature type="coiled-coil region" evidence="6">
    <location>
        <begin position="258"/>
        <end position="366"/>
    </location>
</feature>
<dbReference type="GO" id="GO:0016020">
    <property type="term" value="C:membrane"/>
    <property type="evidence" value="ECO:0007669"/>
    <property type="project" value="UniProtKB-SubCell"/>
</dbReference>
<feature type="coiled-coil region" evidence="6">
    <location>
        <begin position="162"/>
        <end position="226"/>
    </location>
</feature>
<evidence type="ECO:0000313" key="8">
    <source>
        <dbReference type="Proteomes" id="UP001159387"/>
    </source>
</evidence>
<evidence type="ECO:0000256" key="3">
    <source>
        <dbReference type="ARBA" id="ARBA00022692"/>
    </source>
</evidence>
<dbReference type="PANTHER" id="PTHR30386:SF26">
    <property type="entry name" value="TRANSPORT PROTEIN COMB"/>
    <property type="match status" value="1"/>
</dbReference>
<dbReference type="NCBIfam" id="TIGR03794">
    <property type="entry name" value="NHLM_micro_HlyD"/>
    <property type="match status" value="1"/>
</dbReference>
<dbReference type="Proteomes" id="UP001159387">
    <property type="component" value="Unassembled WGS sequence"/>
</dbReference>
<dbReference type="RefSeq" id="WP_280653605.1">
    <property type="nucleotide sequence ID" value="NZ_JANQDH010000025.1"/>
</dbReference>
<proteinExistence type="inferred from homology"/>
<reference evidence="7 8" key="1">
    <citation type="journal article" date="2023" name="J. Phycol.">
        <title>Chrysosporum ovalisporum is synonymous with the true-branching cyanobacterium Umezakia natans (Nostocales/Aphanizomenonaceae).</title>
        <authorList>
            <person name="McGregor G.B."/>
            <person name="Sendall B.C."/>
            <person name="Niiyama Y."/>
            <person name="Tuji A."/>
            <person name="Willis A."/>
        </authorList>
    </citation>
    <scope>NUCLEOTIDE SEQUENCE [LARGE SCALE GENOMIC DNA]</scope>
    <source>
        <strain evidence="7 8">ANA360D</strain>
    </source>
</reference>
<comment type="subcellular location">
    <subcellularLocation>
        <location evidence="1">Membrane</location>
        <topology evidence="1">Single-pass membrane protein</topology>
    </subcellularLocation>
</comment>
<protein>
    <submittedName>
        <fullName evidence="7">NHLP bacteriocin system secretion protein</fullName>
    </submittedName>
</protein>
<name>A0AA43KAW5_9CYAN</name>
<sequence>MSDSSKKLFRQEALERLSSPERLDQLMNVVNPRAWLPLTGLGSLVAVAAVWSIVGRLPLTVTGQGVLLYPRGVVQFQAPSEGTVTKLSIKSGDEIKKGDIIGLISQPALEQQLQQEQKKLRELLTQAQESESALNTRLTAERENLAKQQATLQSSLERESIIPRLRQQNLKLLAQNRELIEKRLRDDQKVLPNLRQRSFDSIKQKKEGLNNRLKQINKLLPQLETQLEARRSLYDQKIVSADVMLGAQREYFDSLAQLSDLEAQEKQLELEQVNTERQYLDSINQSNQLKVQLQEIQVNEVDLERQYQQSLNKIDELNTQLQGINSQLAKLAQEELEANINSKNRIDEVKVRIAQLKKEIELKSQIISDYDGKVLELSVVPGQIVSGGSRLGSINAKGTVAKLMGVIYFADKDGKQVQQGMEVQVTPSLVKRERFGGILGTVKNVAPFPVTVQDMSTIIGNQNLAENLAQGLASGGGTAPVQVFAELETANTNSGYKWSSSTGPDIQLSPGTTVQVRVKVGEIAPIAYVIPIFRSITGID</sequence>
<dbReference type="EMBL" id="JANQDH010000025">
    <property type="protein sequence ID" value="MDH6059593.1"/>
    <property type="molecule type" value="Genomic_DNA"/>
</dbReference>
<keyword evidence="6" id="KW-0175">Coiled coil</keyword>
<keyword evidence="5" id="KW-0472">Membrane</keyword>
<dbReference type="Gene3D" id="2.40.50.100">
    <property type="match status" value="1"/>
</dbReference>
<comment type="similarity">
    <text evidence="2">Belongs to the membrane fusion protein (MFP) (TC 8.A.1) family.</text>
</comment>
<keyword evidence="4" id="KW-1133">Transmembrane helix</keyword>
<evidence type="ECO:0000256" key="1">
    <source>
        <dbReference type="ARBA" id="ARBA00004167"/>
    </source>
</evidence>
<dbReference type="AlphaFoldDB" id="A0AA43KAW5"/>
<keyword evidence="3" id="KW-0812">Transmembrane</keyword>
<evidence type="ECO:0000256" key="5">
    <source>
        <dbReference type="ARBA" id="ARBA00023136"/>
    </source>
</evidence>
<evidence type="ECO:0000313" key="7">
    <source>
        <dbReference type="EMBL" id="MDH6059593.1"/>
    </source>
</evidence>
<evidence type="ECO:0000256" key="4">
    <source>
        <dbReference type="ARBA" id="ARBA00022989"/>
    </source>
</evidence>
<keyword evidence="8" id="KW-1185">Reference proteome</keyword>
<dbReference type="PANTHER" id="PTHR30386">
    <property type="entry name" value="MEMBRANE FUSION SUBUNIT OF EMRAB-TOLC MULTIDRUG EFFLUX PUMP"/>
    <property type="match status" value="1"/>
</dbReference>
<accession>A0AA43KAW5</accession>
<comment type="caution">
    <text evidence="7">The sequence shown here is derived from an EMBL/GenBank/DDBJ whole genome shotgun (WGS) entry which is preliminary data.</text>
</comment>
<gene>
    <name evidence="7" type="ORF">NWP17_03920</name>
</gene>
<evidence type="ECO:0000256" key="6">
    <source>
        <dbReference type="SAM" id="Coils"/>
    </source>
</evidence>
<dbReference type="InterPro" id="IPR050739">
    <property type="entry name" value="MFP"/>
</dbReference>
<evidence type="ECO:0000256" key="2">
    <source>
        <dbReference type="ARBA" id="ARBA00009477"/>
    </source>
</evidence>